<dbReference type="InterPro" id="IPR015797">
    <property type="entry name" value="NUDIX_hydrolase-like_dom_sf"/>
</dbReference>
<accession>A0A2C9JVL9</accession>
<dbReference type="AlphaFoldDB" id="A0A2C9JVL9"/>
<evidence type="ECO:0000313" key="7">
    <source>
        <dbReference type="Proteomes" id="UP000076420"/>
    </source>
</evidence>
<name>A0A2C9JVL9_BIOGL</name>
<evidence type="ECO:0000259" key="5">
    <source>
        <dbReference type="PROSITE" id="PS51462"/>
    </source>
</evidence>
<evidence type="ECO:0000313" key="6">
    <source>
        <dbReference type="EnsemblMetazoa" id="BGLB008736-PB"/>
    </source>
</evidence>
<proteinExistence type="predicted"/>
<keyword evidence="3" id="KW-0378">Hydrolase</keyword>
<evidence type="ECO:0000256" key="4">
    <source>
        <dbReference type="ARBA" id="ARBA00022842"/>
    </source>
</evidence>
<dbReference type="KEGG" id="bgt:106069946"/>
<gene>
    <name evidence="6" type="primary">106069946</name>
</gene>
<reference evidence="6" key="1">
    <citation type="submission" date="2020-05" db="UniProtKB">
        <authorList>
            <consortium name="EnsemblMetazoa"/>
        </authorList>
    </citation>
    <scope>IDENTIFICATION</scope>
    <source>
        <strain evidence="6">BB02</strain>
    </source>
</reference>
<dbReference type="InterPro" id="IPR055295">
    <property type="entry name" value="NUDT22/NUDT9-like"/>
</dbReference>
<dbReference type="VEuPathDB" id="VectorBase:BGLAX_048740"/>
<protein>
    <recommendedName>
        <fullName evidence="5">Nudix hydrolase domain-containing protein</fullName>
    </recommendedName>
</protein>
<comment type="cofactor">
    <cofactor evidence="1">
        <name>Mg(2+)</name>
        <dbReference type="ChEBI" id="CHEBI:18420"/>
    </cofactor>
</comment>
<dbReference type="PANTHER" id="PTHR31835">
    <property type="entry name" value="URIDINE DIPHOSPHATE GLUCOSE PYROPHOSPHATASE"/>
    <property type="match status" value="1"/>
</dbReference>
<sequence>MMDFEIMHVVEPGKSRDSSSINVNLSSEFNRKKYLNGKHLESPNNNRSITSTSQHIPIIDLELSIDSIWTERTKLNPRLFNGTKFRIHNVTDSVTTIGQVEFYLGVSDYKEFIGTNWSPHSEYLQKQGMISYGNSQAFLSDALGVGASVVTSNKKLILLKRSHHCAEAPSMWDVPGGHAEPSQIIGEKKLEEIDVMSMSSQSVLHEIFDSITREVVDEVNIPGILLSQPLYMGTHRNLLSAGRPSLAFVIKCDLTSDEVQTLYKQGSQIEADETTNIMFLPIDTVAALTQDRNDIWESFAPSAKGNLTTFCIAHGLR</sequence>
<dbReference type="GO" id="GO:0046872">
    <property type="term" value="F:metal ion binding"/>
    <property type="evidence" value="ECO:0007669"/>
    <property type="project" value="UniProtKB-KW"/>
</dbReference>
<dbReference type="PROSITE" id="PS51462">
    <property type="entry name" value="NUDIX"/>
    <property type="match status" value="1"/>
</dbReference>
<dbReference type="GO" id="GO:0052751">
    <property type="term" value="F:GDP-mannose hydrolase activity"/>
    <property type="evidence" value="ECO:0007669"/>
    <property type="project" value="TreeGrafter"/>
</dbReference>
<dbReference type="PANTHER" id="PTHR31835:SF1">
    <property type="entry name" value="URIDINE DIPHOSPHATE GLUCOSE PYROPHOSPHATASE NUDT22"/>
    <property type="match status" value="1"/>
</dbReference>
<dbReference type="RefSeq" id="XP_013085177.2">
    <property type="nucleotide sequence ID" value="XM_013229723.2"/>
</dbReference>
<dbReference type="Gene3D" id="3.90.79.10">
    <property type="entry name" value="Nucleoside Triphosphate Pyrophosphohydrolase"/>
    <property type="match status" value="1"/>
</dbReference>
<dbReference type="OrthoDB" id="242473at2759"/>
<dbReference type="Proteomes" id="UP000076420">
    <property type="component" value="Unassembled WGS sequence"/>
</dbReference>
<dbReference type="EnsemblMetazoa" id="BGLB008736-RB">
    <property type="protein sequence ID" value="BGLB008736-PB"/>
    <property type="gene ID" value="BGLB008736"/>
</dbReference>
<keyword evidence="4" id="KW-0460">Magnesium</keyword>
<feature type="domain" description="Nudix hydrolase" evidence="5">
    <location>
        <begin position="140"/>
        <end position="304"/>
    </location>
</feature>
<evidence type="ECO:0000256" key="1">
    <source>
        <dbReference type="ARBA" id="ARBA00001946"/>
    </source>
</evidence>
<dbReference type="VEuPathDB" id="VectorBase:BGLB008736"/>
<keyword evidence="2" id="KW-0479">Metal-binding</keyword>
<dbReference type="STRING" id="6526.A0A2C9JVL9"/>
<organism evidence="6 7">
    <name type="scientific">Biomphalaria glabrata</name>
    <name type="common">Bloodfluke planorb</name>
    <name type="synonym">Freshwater snail</name>
    <dbReference type="NCBI Taxonomy" id="6526"/>
    <lineage>
        <taxon>Eukaryota</taxon>
        <taxon>Metazoa</taxon>
        <taxon>Spiralia</taxon>
        <taxon>Lophotrochozoa</taxon>
        <taxon>Mollusca</taxon>
        <taxon>Gastropoda</taxon>
        <taxon>Heterobranchia</taxon>
        <taxon>Euthyneura</taxon>
        <taxon>Panpulmonata</taxon>
        <taxon>Hygrophila</taxon>
        <taxon>Lymnaeoidea</taxon>
        <taxon>Planorbidae</taxon>
        <taxon>Biomphalaria</taxon>
    </lineage>
</organism>
<dbReference type="InterPro" id="IPR000086">
    <property type="entry name" value="NUDIX_hydrolase_dom"/>
</dbReference>
<evidence type="ECO:0000256" key="2">
    <source>
        <dbReference type="ARBA" id="ARBA00022723"/>
    </source>
</evidence>
<evidence type="ECO:0000256" key="3">
    <source>
        <dbReference type="ARBA" id="ARBA00022801"/>
    </source>
</evidence>
<dbReference type="SUPFAM" id="SSF55811">
    <property type="entry name" value="Nudix"/>
    <property type="match status" value="1"/>
</dbReference>